<sequence>MMTIDRGHREAMQRSFEASSGCLITEALKYKFQETSKEGFSENGDELHRNSINTESENSSNREASAPSNQGYSRPFYQQEFCMWHNFYPDGHALQQGQWANFGTHFYSMNREFPYPVDNRVHYMPFKMLYHNFPHEFQFQDFHYFVVIDFEATCDKERNPHPQEIIEFPSVVVNCMTGELESCFQTYVRPSYHQHLSDFCKELTGIQQSQVDRGVSLSEALLMHDKWLEGKGIKQMKFAVVTWSSWDCRVMLESECRFKRIRKPPYFNSWINLKVPFQEMFGVRCNLKNAIQLAGLKWEGRPHCGLDDARNTANLLSLLMRRGFRFSITDSLICPPVNLGVPPSPPQRPLKEPMMNAPPQFHTFVDPLGRDRCPYCYCGVRSNKGMVRRPGQMHGRGFYGCGNWTAGRRAVCNYFAWAS</sequence>
<evidence type="ECO:0000256" key="3">
    <source>
        <dbReference type="ARBA" id="ARBA00022771"/>
    </source>
</evidence>
<dbReference type="PANTHER" id="PTHR23044">
    <property type="entry name" value="3'-5' EXONUCLEASE ERI1-RELATED"/>
    <property type="match status" value="1"/>
</dbReference>
<evidence type="ECO:0000313" key="11">
    <source>
        <dbReference type="Proteomes" id="UP000243459"/>
    </source>
</evidence>
<dbReference type="PANTHER" id="PTHR23044:SF61">
    <property type="entry name" value="3'-5' EXORIBONUCLEASE 1-RELATED"/>
    <property type="match status" value="1"/>
</dbReference>
<proteinExistence type="predicted"/>
<dbReference type="Pfam" id="PF00929">
    <property type="entry name" value="RNase_T"/>
    <property type="match status" value="1"/>
</dbReference>
<keyword evidence="1" id="KW-0540">Nuclease</keyword>
<dbReference type="InterPro" id="IPR047201">
    <property type="entry name" value="ERI-1_3'hExo-like"/>
</dbReference>
<keyword evidence="2" id="KW-0479">Metal-binding</keyword>
<evidence type="ECO:0000256" key="2">
    <source>
        <dbReference type="ARBA" id="ARBA00022723"/>
    </source>
</evidence>
<dbReference type="OMA" id="CPMNAFE"/>
<feature type="region of interest" description="Disordered" evidence="8">
    <location>
        <begin position="39"/>
        <end position="70"/>
    </location>
</feature>
<dbReference type="CDD" id="cd06133">
    <property type="entry name" value="ERI-1_3'hExo_like"/>
    <property type="match status" value="1"/>
</dbReference>
<dbReference type="GO" id="GO:0003676">
    <property type="term" value="F:nucleic acid binding"/>
    <property type="evidence" value="ECO:0007669"/>
    <property type="project" value="InterPro"/>
</dbReference>
<gene>
    <name evidence="10" type="ORF">A4U43_C02F20040</name>
</gene>
<reference evidence="11" key="1">
    <citation type="journal article" date="2017" name="Nat. Commun.">
        <title>The asparagus genome sheds light on the origin and evolution of a young Y chromosome.</title>
        <authorList>
            <person name="Harkess A."/>
            <person name="Zhou J."/>
            <person name="Xu C."/>
            <person name="Bowers J.E."/>
            <person name="Van der Hulst R."/>
            <person name="Ayyampalayam S."/>
            <person name="Mercati F."/>
            <person name="Riccardi P."/>
            <person name="McKain M.R."/>
            <person name="Kakrana A."/>
            <person name="Tang H."/>
            <person name="Ray J."/>
            <person name="Groenendijk J."/>
            <person name="Arikit S."/>
            <person name="Mathioni S.M."/>
            <person name="Nakano M."/>
            <person name="Shan H."/>
            <person name="Telgmann-Rauber A."/>
            <person name="Kanno A."/>
            <person name="Yue Z."/>
            <person name="Chen H."/>
            <person name="Li W."/>
            <person name="Chen Y."/>
            <person name="Xu X."/>
            <person name="Zhang Y."/>
            <person name="Luo S."/>
            <person name="Chen H."/>
            <person name="Gao J."/>
            <person name="Mao Z."/>
            <person name="Pires J.C."/>
            <person name="Luo M."/>
            <person name="Kudrna D."/>
            <person name="Wing R.A."/>
            <person name="Meyers B.C."/>
            <person name="Yi K."/>
            <person name="Kong H."/>
            <person name="Lavrijsen P."/>
            <person name="Sunseri F."/>
            <person name="Falavigna A."/>
            <person name="Ye Y."/>
            <person name="Leebens-Mack J.H."/>
            <person name="Chen G."/>
        </authorList>
    </citation>
    <scope>NUCLEOTIDE SEQUENCE [LARGE SCALE GENOMIC DNA]</scope>
    <source>
        <strain evidence="11">cv. DH0086</strain>
    </source>
</reference>
<feature type="compositionally biased region" description="Low complexity" evidence="8">
    <location>
        <begin position="50"/>
        <end position="69"/>
    </location>
</feature>
<dbReference type="FunFam" id="3.30.420.10:FF:000068">
    <property type="entry name" value="Exonuclease domain-containing protein 1"/>
    <property type="match status" value="1"/>
</dbReference>
<organism evidence="10 11">
    <name type="scientific">Asparagus officinalis</name>
    <name type="common">Garden asparagus</name>
    <dbReference type="NCBI Taxonomy" id="4686"/>
    <lineage>
        <taxon>Eukaryota</taxon>
        <taxon>Viridiplantae</taxon>
        <taxon>Streptophyta</taxon>
        <taxon>Embryophyta</taxon>
        <taxon>Tracheophyta</taxon>
        <taxon>Spermatophyta</taxon>
        <taxon>Magnoliopsida</taxon>
        <taxon>Liliopsida</taxon>
        <taxon>Asparagales</taxon>
        <taxon>Asparagaceae</taxon>
        <taxon>Asparagoideae</taxon>
        <taxon>Asparagus</taxon>
    </lineage>
</organism>
<evidence type="ECO:0000256" key="7">
    <source>
        <dbReference type="PROSITE-ProRule" id="PRU01343"/>
    </source>
</evidence>
<evidence type="ECO:0000256" key="4">
    <source>
        <dbReference type="ARBA" id="ARBA00022801"/>
    </source>
</evidence>
<dbReference type="AlphaFoldDB" id="A0A5P1FLF4"/>
<protein>
    <recommendedName>
        <fullName evidence="9">GRF-type domain-containing protein</fullName>
    </recommendedName>
</protein>
<dbReference type="InterPro" id="IPR013520">
    <property type="entry name" value="Ribonucl_H"/>
</dbReference>
<dbReference type="InterPro" id="IPR012337">
    <property type="entry name" value="RNaseH-like_sf"/>
</dbReference>
<dbReference type="SUPFAM" id="SSF53098">
    <property type="entry name" value="Ribonuclease H-like"/>
    <property type="match status" value="1"/>
</dbReference>
<dbReference type="GO" id="GO:0000175">
    <property type="term" value="F:3'-5'-RNA exonuclease activity"/>
    <property type="evidence" value="ECO:0007669"/>
    <property type="project" value="InterPro"/>
</dbReference>
<evidence type="ECO:0000256" key="6">
    <source>
        <dbReference type="ARBA" id="ARBA00022839"/>
    </source>
</evidence>
<dbReference type="InterPro" id="IPR036397">
    <property type="entry name" value="RNaseH_sf"/>
</dbReference>
<feature type="domain" description="GRF-type" evidence="9">
    <location>
        <begin position="376"/>
        <end position="419"/>
    </location>
</feature>
<name>A0A5P1FLF4_ASPOF</name>
<dbReference type="Gramene" id="ONK78553">
    <property type="protein sequence ID" value="ONK78553"/>
    <property type="gene ID" value="A4U43_C02F20040"/>
</dbReference>
<keyword evidence="6" id="KW-0269">Exonuclease</keyword>
<evidence type="ECO:0000313" key="10">
    <source>
        <dbReference type="EMBL" id="ONK78553.1"/>
    </source>
</evidence>
<evidence type="ECO:0000256" key="8">
    <source>
        <dbReference type="SAM" id="MobiDB-lite"/>
    </source>
</evidence>
<dbReference type="EMBL" id="CM007382">
    <property type="protein sequence ID" value="ONK78553.1"/>
    <property type="molecule type" value="Genomic_DNA"/>
</dbReference>
<dbReference type="GO" id="GO:0008270">
    <property type="term" value="F:zinc ion binding"/>
    <property type="evidence" value="ECO:0007669"/>
    <property type="project" value="UniProtKB-KW"/>
</dbReference>
<accession>A0A5P1FLF4</accession>
<keyword evidence="4" id="KW-0378">Hydrolase</keyword>
<dbReference type="InterPro" id="IPR051274">
    <property type="entry name" value="3-5_Exoribonuclease"/>
</dbReference>
<dbReference type="Gene3D" id="3.30.420.10">
    <property type="entry name" value="Ribonuclease H-like superfamily/Ribonuclease H"/>
    <property type="match status" value="1"/>
</dbReference>
<evidence type="ECO:0000259" key="9">
    <source>
        <dbReference type="PROSITE" id="PS51999"/>
    </source>
</evidence>
<dbReference type="SMART" id="SM00479">
    <property type="entry name" value="EXOIII"/>
    <property type="match status" value="1"/>
</dbReference>
<dbReference type="OrthoDB" id="448399at2759"/>
<feature type="compositionally biased region" description="Basic and acidic residues" evidence="8">
    <location>
        <begin position="39"/>
        <end position="49"/>
    </location>
</feature>
<dbReference type="PROSITE" id="PS51999">
    <property type="entry name" value="ZF_GRF"/>
    <property type="match status" value="1"/>
</dbReference>
<keyword evidence="11" id="KW-1185">Reference proteome</keyword>
<evidence type="ECO:0000256" key="1">
    <source>
        <dbReference type="ARBA" id="ARBA00022722"/>
    </source>
</evidence>
<keyword evidence="3 7" id="KW-0863">Zinc-finger</keyword>
<evidence type="ECO:0000256" key="5">
    <source>
        <dbReference type="ARBA" id="ARBA00022833"/>
    </source>
</evidence>
<dbReference type="Proteomes" id="UP000243459">
    <property type="component" value="Chromosome 2"/>
</dbReference>
<keyword evidence="5" id="KW-0862">Zinc</keyword>
<dbReference type="InterPro" id="IPR010666">
    <property type="entry name" value="Znf_GRF"/>
</dbReference>